<organism evidence="3 4">
    <name type="scientific">Thalassiosira oceanica</name>
    <name type="common">Marine diatom</name>
    <dbReference type="NCBI Taxonomy" id="159749"/>
    <lineage>
        <taxon>Eukaryota</taxon>
        <taxon>Sar</taxon>
        <taxon>Stramenopiles</taxon>
        <taxon>Ochrophyta</taxon>
        <taxon>Bacillariophyta</taxon>
        <taxon>Coscinodiscophyceae</taxon>
        <taxon>Thalassiosirophycidae</taxon>
        <taxon>Thalassiosirales</taxon>
        <taxon>Thalassiosiraceae</taxon>
        <taxon>Thalassiosira</taxon>
    </lineage>
</organism>
<keyword evidence="2" id="KW-0472">Membrane</keyword>
<gene>
    <name evidence="3" type="ORF">THAOC_12428</name>
</gene>
<feature type="transmembrane region" description="Helical" evidence="2">
    <location>
        <begin position="20"/>
        <end position="41"/>
    </location>
</feature>
<evidence type="ECO:0000256" key="1">
    <source>
        <dbReference type="SAM" id="MobiDB-lite"/>
    </source>
</evidence>
<keyword evidence="4" id="KW-1185">Reference proteome</keyword>
<feature type="region of interest" description="Disordered" evidence="1">
    <location>
        <begin position="212"/>
        <end position="284"/>
    </location>
</feature>
<evidence type="ECO:0000256" key="2">
    <source>
        <dbReference type="SAM" id="Phobius"/>
    </source>
</evidence>
<dbReference type="EMBL" id="AGNL01014593">
    <property type="protein sequence ID" value="EJK66639.1"/>
    <property type="molecule type" value="Genomic_DNA"/>
</dbReference>
<dbReference type="AlphaFoldDB" id="K0SNV5"/>
<evidence type="ECO:0000313" key="4">
    <source>
        <dbReference type="Proteomes" id="UP000266841"/>
    </source>
</evidence>
<reference evidence="3 4" key="1">
    <citation type="journal article" date="2012" name="Genome Biol.">
        <title>Genome and low-iron response of an oceanic diatom adapted to chronic iron limitation.</title>
        <authorList>
            <person name="Lommer M."/>
            <person name="Specht M."/>
            <person name="Roy A.S."/>
            <person name="Kraemer L."/>
            <person name="Andreson R."/>
            <person name="Gutowska M.A."/>
            <person name="Wolf J."/>
            <person name="Bergner S.V."/>
            <person name="Schilhabel M.B."/>
            <person name="Klostermeier U.C."/>
            <person name="Beiko R.G."/>
            <person name="Rosenstiel P."/>
            <person name="Hippler M."/>
            <person name="Laroche J."/>
        </authorList>
    </citation>
    <scope>NUCLEOTIDE SEQUENCE [LARGE SCALE GENOMIC DNA]</scope>
    <source>
        <strain evidence="3 4">CCMP1005</strain>
    </source>
</reference>
<name>K0SNV5_THAOC</name>
<feature type="compositionally biased region" description="Polar residues" evidence="1">
    <location>
        <begin position="255"/>
        <end position="264"/>
    </location>
</feature>
<protein>
    <submittedName>
        <fullName evidence="3">Uncharacterized protein</fullName>
    </submittedName>
</protein>
<keyword evidence="2" id="KW-0812">Transmembrane</keyword>
<feature type="compositionally biased region" description="Basic and acidic residues" evidence="1">
    <location>
        <begin position="97"/>
        <end position="106"/>
    </location>
</feature>
<comment type="caution">
    <text evidence="3">The sequence shown here is derived from an EMBL/GenBank/DDBJ whole genome shotgun (WGS) entry which is preliminary data.</text>
</comment>
<dbReference type="Proteomes" id="UP000266841">
    <property type="component" value="Unassembled WGS sequence"/>
</dbReference>
<keyword evidence="2" id="KW-1133">Transmembrane helix</keyword>
<feature type="compositionally biased region" description="Polar residues" evidence="1">
    <location>
        <begin position="224"/>
        <end position="240"/>
    </location>
</feature>
<feature type="region of interest" description="Disordered" evidence="1">
    <location>
        <begin position="61"/>
        <end position="106"/>
    </location>
</feature>
<proteinExistence type="predicted"/>
<sequence length="284" mass="30961">MGSGRLGGPWPWLVGLLVGGWLWPVGGGLSRCLSGVILLFVTTRRREWARAGCIDEPAASRCRTERKETAVGEYPPQDDKPPRRRSGRKEEGNEEEMMPRKDREVGGEDSRILRRLIVEKRLDRSGAESSTGLGLACPPPPRRAERTELRGLPAFDRSAFLDSIPGVAAGEHVRHILSLASRLGKDPGETPRGRRRGIRRAKEVGICPRAPQRDRAQPVRTAGLTWTTSPTECDSSSTRPGGTDGSEKVDRSSRLRSMSGSYQTRMELLGDDGTSKASGPGMAA</sequence>
<accession>K0SNV5</accession>
<evidence type="ECO:0000313" key="3">
    <source>
        <dbReference type="EMBL" id="EJK66639.1"/>
    </source>
</evidence>